<reference evidence="1" key="2">
    <citation type="submission" date="2015-06" db="UniProtKB">
        <authorList>
            <consortium name="EnsemblProtists"/>
        </authorList>
    </citation>
    <scope>IDENTIFICATION</scope>
    <source>
        <strain evidence="1">Pr102</strain>
    </source>
</reference>
<dbReference type="InParanoid" id="H3HDH4"/>
<reference evidence="2" key="1">
    <citation type="journal article" date="2006" name="Science">
        <title>Phytophthora genome sequences uncover evolutionary origins and mechanisms of pathogenesis.</title>
        <authorList>
            <person name="Tyler B.M."/>
            <person name="Tripathy S."/>
            <person name="Zhang X."/>
            <person name="Dehal P."/>
            <person name="Jiang R.H."/>
            <person name="Aerts A."/>
            <person name="Arredondo F.D."/>
            <person name="Baxter L."/>
            <person name="Bensasson D."/>
            <person name="Beynon J.L."/>
            <person name="Chapman J."/>
            <person name="Damasceno C.M."/>
            <person name="Dorrance A.E."/>
            <person name="Dou D."/>
            <person name="Dickerman A.W."/>
            <person name="Dubchak I.L."/>
            <person name="Garbelotto M."/>
            <person name="Gijzen M."/>
            <person name="Gordon S.G."/>
            <person name="Govers F."/>
            <person name="Grunwald N.J."/>
            <person name="Huang W."/>
            <person name="Ivors K.L."/>
            <person name="Jones R.W."/>
            <person name="Kamoun S."/>
            <person name="Krampis K."/>
            <person name="Lamour K.H."/>
            <person name="Lee M.K."/>
            <person name="McDonald W.H."/>
            <person name="Medina M."/>
            <person name="Meijer H.J."/>
            <person name="Nordberg E.K."/>
            <person name="Maclean D.J."/>
            <person name="Ospina-Giraldo M.D."/>
            <person name="Morris P.F."/>
            <person name="Phuntumart V."/>
            <person name="Putnam N.H."/>
            <person name="Rash S."/>
            <person name="Rose J.K."/>
            <person name="Sakihama Y."/>
            <person name="Salamov A.A."/>
            <person name="Savidor A."/>
            <person name="Scheuring C.F."/>
            <person name="Smith B.M."/>
            <person name="Sobral B.W."/>
            <person name="Terry A."/>
            <person name="Torto-Alalibo T.A."/>
            <person name="Win J."/>
            <person name="Xu Z."/>
            <person name="Zhang H."/>
            <person name="Grigoriev I.V."/>
            <person name="Rokhsar D.S."/>
            <person name="Boore J.L."/>
        </authorList>
    </citation>
    <scope>NUCLEOTIDE SEQUENCE [LARGE SCALE GENOMIC DNA]</scope>
    <source>
        <strain evidence="2">Pr102</strain>
    </source>
</reference>
<proteinExistence type="predicted"/>
<protein>
    <submittedName>
        <fullName evidence="1">Uncharacterized protein</fullName>
    </submittedName>
</protein>
<keyword evidence="2" id="KW-1185">Reference proteome</keyword>
<name>H3HDH4_PHYRM</name>
<dbReference type="VEuPathDB" id="FungiDB:KRP22_12250"/>
<dbReference type="VEuPathDB" id="FungiDB:KRP22_12251"/>
<dbReference type="HOGENOM" id="CLU_1443663_0_0_1"/>
<evidence type="ECO:0000313" key="1">
    <source>
        <dbReference type="EnsemblProtists" id="Phyra96160"/>
    </source>
</evidence>
<dbReference type="VEuPathDB" id="FungiDB:KRP23_7149"/>
<organism evidence="1 2">
    <name type="scientific">Phytophthora ramorum</name>
    <name type="common">Sudden oak death agent</name>
    <dbReference type="NCBI Taxonomy" id="164328"/>
    <lineage>
        <taxon>Eukaryota</taxon>
        <taxon>Sar</taxon>
        <taxon>Stramenopiles</taxon>
        <taxon>Oomycota</taxon>
        <taxon>Peronosporomycetes</taxon>
        <taxon>Peronosporales</taxon>
        <taxon>Peronosporaceae</taxon>
        <taxon>Phytophthora</taxon>
    </lineage>
</organism>
<evidence type="ECO:0000313" key="2">
    <source>
        <dbReference type="Proteomes" id="UP000005238"/>
    </source>
</evidence>
<dbReference type="EMBL" id="DS566063">
    <property type="status" value="NOT_ANNOTATED_CDS"/>
    <property type="molecule type" value="Genomic_DNA"/>
</dbReference>
<sequence>MSENPVSCVVLTVHNSKLFNSVDEIANLFLELYGKKELFVPVPSDLAIGIISGKMEELASSVDVGVQMKVEDFTNLAANGEQYSELMGPPLDRSWNFEKSNQTTQVLTINEPRSGEVPTIAVLSVMLVTDSAGQPVVELECMPKMMMLRTLAEPTDPNQEAYDPLYFTPTSGSVMRYVRARDAVQAYN</sequence>
<accession>H3HDH4</accession>
<dbReference type="EnsemblProtists" id="Phyra96160">
    <property type="protein sequence ID" value="Phyra96160"/>
    <property type="gene ID" value="Phyra96160"/>
</dbReference>
<dbReference type="AlphaFoldDB" id="H3HDH4"/>
<dbReference type="Proteomes" id="UP000005238">
    <property type="component" value="Unassembled WGS sequence"/>
</dbReference>
<dbReference type="VEuPathDB" id="FungiDB:KRP23_7148"/>